<name>X0TEQ5_9ZZZZ</name>
<reference evidence="1" key="1">
    <citation type="journal article" date="2014" name="Front. Microbiol.">
        <title>High frequency of phylogenetically diverse reductive dehalogenase-homologous genes in deep subseafloor sedimentary metagenomes.</title>
        <authorList>
            <person name="Kawai M."/>
            <person name="Futagami T."/>
            <person name="Toyoda A."/>
            <person name="Takaki Y."/>
            <person name="Nishi S."/>
            <person name="Hori S."/>
            <person name="Arai W."/>
            <person name="Tsubouchi T."/>
            <person name="Morono Y."/>
            <person name="Uchiyama I."/>
            <person name="Ito T."/>
            <person name="Fujiyama A."/>
            <person name="Inagaki F."/>
            <person name="Takami H."/>
        </authorList>
    </citation>
    <scope>NUCLEOTIDE SEQUENCE</scope>
    <source>
        <strain evidence="1">Expedition CK06-06</strain>
    </source>
</reference>
<accession>X0TEQ5</accession>
<dbReference type="EMBL" id="BARS01015576">
    <property type="protein sequence ID" value="GAF91988.1"/>
    <property type="molecule type" value="Genomic_DNA"/>
</dbReference>
<sequence length="118" mass="13879">MGLVESLKRELNEVPDFVLRKIDRTAKKYNFFSNFCRDKKIQAIYFHPDPESGKGIFYLITEGKYSRRLSDKFINLELEVMKKKGVDVGFQDWPCGYEGIEDYGFFKEFCICDYTKAA</sequence>
<dbReference type="AlphaFoldDB" id="X0TEQ5"/>
<organism evidence="1">
    <name type="scientific">marine sediment metagenome</name>
    <dbReference type="NCBI Taxonomy" id="412755"/>
    <lineage>
        <taxon>unclassified sequences</taxon>
        <taxon>metagenomes</taxon>
        <taxon>ecological metagenomes</taxon>
    </lineage>
</organism>
<gene>
    <name evidence="1" type="ORF">S01H1_25746</name>
</gene>
<comment type="caution">
    <text evidence="1">The sequence shown here is derived from an EMBL/GenBank/DDBJ whole genome shotgun (WGS) entry which is preliminary data.</text>
</comment>
<protein>
    <submittedName>
        <fullName evidence="1">Uncharacterized protein</fullName>
    </submittedName>
</protein>
<proteinExistence type="predicted"/>
<evidence type="ECO:0000313" key="1">
    <source>
        <dbReference type="EMBL" id="GAF91988.1"/>
    </source>
</evidence>